<dbReference type="eggNOG" id="COG1835">
    <property type="taxonomic scope" value="Bacteria"/>
</dbReference>
<reference evidence="3 4" key="1">
    <citation type="journal article" date="2014" name="Genome Announc.">
        <title>Draft genome sequences of the altered schaedler flora, a defined bacterial community from gnotobiotic mice.</title>
        <authorList>
            <person name="Wannemuehler M.J."/>
            <person name="Overstreet A.M."/>
            <person name="Ward D.V."/>
            <person name="Phillips G.J."/>
        </authorList>
    </citation>
    <scope>NUCLEOTIDE SEQUENCE [LARGE SCALE GENOMIC DNA]</scope>
    <source>
        <strain evidence="3 4">ASF492</strain>
    </source>
</reference>
<feature type="transmembrane region" description="Helical" evidence="1">
    <location>
        <begin position="137"/>
        <end position="155"/>
    </location>
</feature>
<gene>
    <name evidence="3" type="ORF">C823_02133</name>
</gene>
<dbReference type="PATRIC" id="fig|1235802.3.peg.2267"/>
<feature type="transmembrane region" description="Helical" evidence="1">
    <location>
        <begin position="12"/>
        <end position="28"/>
    </location>
</feature>
<feature type="transmembrane region" description="Helical" evidence="1">
    <location>
        <begin position="285"/>
        <end position="303"/>
    </location>
</feature>
<feature type="domain" description="Acyltransferase 3" evidence="2">
    <location>
        <begin position="5"/>
        <end position="337"/>
    </location>
</feature>
<name>N2AF11_9FIRM</name>
<feature type="transmembrane region" description="Helical" evidence="1">
    <location>
        <begin position="323"/>
        <end position="341"/>
    </location>
</feature>
<organism evidence="3 4">
    <name type="scientific">Eubacterium plexicaudatum ASF492</name>
    <dbReference type="NCBI Taxonomy" id="1235802"/>
    <lineage>
        <taxon>Bacteria</taxon>
        <taxon>Bacillati</taxon>
        <taxon>Bacillota</taxon>
        <taxon>Clostridia</taxon>
        <taxon>Eubacteriales</taxon>
        <taxon>Eubacteriaceae</taxon>
        <taxon>Eubacterium</taxon>
    </lineage>
</organism>
<comment type="caution">
    <text evidence="3">The sequence shown here is derived from an EMBL/GenBank/DDBJ whole genome shotgun (WGS) entry which is preliminary data.</text>
</comment>
<evidence type="ECO:0000313" key="3">
    <source>
        <dbReference type="EMBL" id="EMZ27992.1"/>
    </source>
</evidence>
<keyword evidence="1" id="KW-0812">Transmembrane</keyword>
<dbReference type="HOGENOM" id="CLU_064462_0_0_9"/>
<dbReference type="EMBL" id="AQFT01000066">
    <property type="protein sequence ID" value="EMZ27992.1"/>
    <property type="molecule type" value="Genomic_DNA"/>
</dbReference>
<protein>
    <recommendedName>
        <fullName evidence="2">Acyltransferase 3 domain-containing protein</fullName>
    </recommendedName>
</protein>
<dbReference type="InterPro" id="IPR002656">
    <property type="entry name" value="Acyl_transf_3_dom"/>
</dbReference>
<dbReference type="OrthoDB" id="2027403at2"/>
<evidence type="ECO:0000259" key="2">
    <source>
        <dbReference type="Pfam" id="PF01757"/>
    </source>
</evidence>
<keyword evidence="1" id="KW-0472">Membrane</keyword>
<feature type="transmembrane region" description="Helical" evidence="1">
    <location>
        <begin position="199"/>
        <end position="216"/>
    </location>
</feature>
<feature type="transmembrane region" description="Helical" evidence="1">
    <location>
        <begin position="254"/>
        <end position="273"/>
    </location>
</feature>
<keyword evidence="1" id="KW-1133">Transmembrane helix</keyword>
<dbReference type="Pfam" id="PF01757">
    <property type="entry name" value="Acyl_transf_3"/>
    <property type="match status" value="1"/>
</dbReference>
<evidence type="ECO:0000256" key="1">
    <source>
        <dbReference type="SAM" id="Phobius"/>
    </source>
</evidence>
<feature type="transmembrane region" description="Helical" evidence="1">
    <location>
        <begin position="162"/>
        <end position="179"/>
    </location>
</feature>
<sequence length="360" mass="41476">MKRNGAVDFWKFVFSVVILCFHSLYFAGSETYFFYDGANMVEYFFLVSGFLMAASVMKQRSETQDVPVRKSTWQFLFHKIKSMCPEYYVAWALSFLIKQFAGEILPLRLICKHAILSIWELFFLRMAGFNDYNANGATWYISAMLVAMLLLLPLFYKNREFFLYYLAPVISIAILGYLYAAEKTLRGNTDWMGLCYKGLLRAMGVLCLGCVCYVICQKMKEAEFTPFAKILLSVAESGGCLFALYWTYGHATSKMQFMILILFAIAVTISFSHQGMFAPLYDNRVVYWLGRFSFPLFLSHHAWSGRMNRMFPDDTYAQLFPKYVLLSVGTAFAVYVISAWVRRIGGKYKDSVRALFVVGR</sequence>
<dbReference type="AlphaFoldDB" id="N2AF11"/>
<evidence type="ECO:0000313" key="4">
    <source>
        <dbReference type="Proteomes" id="UP000012589"/>
    </source>
</evidence>
<keyword evidence="4" id="KW-1185">Reference proteome</keyword>
<dbReference type="GO" id="GO:0016747">
    <property type="term" value="F:acyltransferase activity, transferring groups other than amino-acyl groups"/>
    <property type="evidence" value="ECO:0007669"/>
    <property type="project" value="InterPro"/>
</dbReference>
<accession>N2AF11</accession>
<dbReference type="Proteomes" id="UP000012589">
    <property type="component" value="Unassembled WGS sequence"/>
</dbReference>
<dbReference type="STRING" id="1235802.C823_02133"/>
<proteinExistence type="predicted"/>
<feature type="transmembrane region" description="Helical" evidence="1">
    <location>
        <begin position="228"/>
        <end position="248"/>
    </location>
</feature>